<evidence type="ECO:0000313" key="2">
    <source>
        <dbReference type="EMBL" id="OGB89703.1"/>
    </source>
</evidence>
<keyword evidence="1" id="KW-0175">Coiled coil</keyword>
<name>A0A1F4Q0Y9_UNCSA</name>
<protein>
    <submittedName>
        <fullName evidence="2">Uncharacterized protein</fullName>
    </submittedName>
</protein>
<evidence type="ECO:0000313" key="3">
    <source>
        <dbReference type="Proteomes" id="UP000178724"/>
    </source>
</evidence>
<reference evidence="2 3" key="1">
    <citation type="journal article" date="2016" name="Nat. Commun.">
        <title>Thousands of microbial genomes shed light on interconnected biogeochemical processes in an aquifer system.</title>
        <authorList>
            <person name="Anantharaman K."/>
            <person name="Brown C.T."/>
            <person name="Hug L.A."/>
            <person name="Sharon I."/>
            <person name="Castelle C.J."/>
            <person name="Probst A.J."/>
            <person name="Thomas B.C."/>
            <person name="Singh A."/>
            <person name="Wilkins M.J."/>
            <person name="Karaoz U."/>
            <person name="Brodie E.L."/>
            <person name="Williams K.H."/>
            <person name="Hubbard S.S."/>
            <person name="Banfield J.F."/>
        </authorList>
    </citation>
    <scope>NUCLEOTIDE SEQUENCE [LARGE SCALE GENOMIC DNA]</scope>
</reference>
<dbReference type="AlphaFoldDB" id="A0A1F4Q0Y9"/>
<feature type="coiled-coil region" evidence="1">
    <location>
        <begin position="159"/>
        <end position="310"/>
    </location>
</feature>
<sequence length="379" mass="43312">MFEFWKSETIRKPRSLFAGFLIAFVICHLSFVICLAALAATQADIKKYPPVSGDIYGQAAPGVRSVSVNGKPVAFDAGGNFRAPVKLAAGEKYLTLTINYEGLRVIKKYLIVRKSEVNVFKVFVPKEKIEKSIAEVKAARKTTARKKKPAVSPETLRARERARQLAAQKEKERQLAAQREKERLLAAREKAKQEAIQKEKELAAAREKVRELAVQKEKEEKERRRLAAIKEKEHLLAAQKELLAAREKERESAKQKAKEEKERERLAAIKEKERLLAAQEELLALKEKELERQKAEAEEKERALKEAIAKLPMPGPRTFEYLYVWEFSEGKLLAVKEKQGKYSAEIYIPVEKQWLNLKGLSDEDLKELIERPVGVKKKK</sequence>
<comment type="caution">
    <text evidence="2">The sequence shown here is derived from an EMBL/GenBank/DDBJ whole genome shotgun (WGS) entry which is preliminary data.</text>
</comment>
<dbReference type="EMBL" id="METM01000021">
    <property type="protein sequence ID" value="OGB89703.1"/>
    <property type="molecule type" value="Genomic_DNA"/>
</dbReference>
<proteinExistence type="predicted"/>
<evidence type="ECO:0000256" key="1">
    <source>
        <dbReference type="SAM" id="Coils"/>
    </source>
</evidence>
<dbReference type="Proteomes" id="UP000178724">
    <property type="component" value="Unassembled WGS sequence"/>
</dbReference>
<accession>A0A1F4Q0Y9</accession>
<gene>
    <name evidence="2" type="ORF">A2625_06220</name>
</gene>
<organism evidence="2 3">
    <name type="scientific">candidate division WOR-1 bacterium RIFCSPHIGHO2_01_FULL_53_15</name>
    <dbReference type="NCBI Taxonomy" id="1802564"/>
    <lineage>
        <taxon>Bacteria</taxon>
        <taxon>Bacillati</taxon>
        <taxon>Saganbacteria</taxon>
    </lineage>
</organism>